<reference evidence="1" key="1">
    <citation type="submission" date="2023-10" db="EMBL/GenBank/DDBJ databases">
        <title>Genome assembly of Pristionchus species.</title>
        <authorList>
            <person name="Yoshida K."/>
            <person name="Sommer R.J."/>
        </authorList>
    </citation>
    <scope>NUCLEOTIDE SEQUENCE</scope>
    <source>
        <strain evidence="1">RS5133</strain>
    </source>
</reference>
<comment type="caution">
    <text evidence="1">The sequence shown here is derived from an EMBL/GenBank/DDBJ whole genome shotgun (WGS) entry which is preliminary data.</text>
</comment>
<proteinExistence type="predicted"/>
<evidence type="ECO:0000313" key="2">
    <source>
        <dbReference type="Proteomes" id="UP001432322"/>
    </source>
</evidence>
<accession>A0AAV5WG20</accession>
<name>A0AAV5WG20_9BILA</name>
<sequence length="348" mass="39724">SSSCSCSGRSYSRGRSSATVGLRIFRSDSHSLMEHSTGRVGHLHEILTDNLRLDTNVHLARRIRHFESFLLAEYGVNGRDVDRRRHQNVSSGESCQFLRAEIGHIRCHYGSDVAVRLRGIQPATNRSNVLRRERTLEDHHFLLLDLDEGCAKFLHAQNHLAVDAQNVISHVENVLADATVAGVDRAHNHLPEDVLHFQSKGALREQHDVRLEHLHRLRLLQLNLRHVCFGRGHGGDGPLHHERVFELGVGGRRSRHLIQLRLDLRVGLGRLIIDRENEISELEIGHQTLINVLDETVFDGDERRTRIPHKLDDDDLHILRLQFLVDSARSFGLDFGRRDRRRGRGADL</sequence>
<protein>
    <submittedName>
        <fullName evidence="1">Uncharacterized protein</fullName>
    </submittedName>
</protein>
<evidence type="ECO:0000313" key="1">
    <source>
        <dbReference type="EMBL" id="GMT29430.1"/>
    </source>
</evidence>
<gene>
    <name evidence="1" type="ORF">PFISCL1PPCAC_20727</name>
</gene>
<dbReference type="EMBL" id="BTSY01000005">
    <property type="protein sequence ID" value="GMT29430.1"/>
    <property type="molecule type" value="Genomic_DNA"/>
</dbReference>
<feature type="non-terminal residue" evidence="1">
    <location>
        <position position="1"/>
    </location>
</feature>
<dbReference type="Proteomes" id="UP001432322">
    <property type="component" value="Unassembled WGS sequence"/>
</dbReference>
<organism evidence="1 2">
    <name type="scientific">Pristionchus fissidentatus</name>
    <dbReference type="NCBI Taxonomy" id="1538716"/>
    <lineage>
        <taxon>Eukaryota</taxon>
        <taxon>Metazoa</taxon>
        <taxon>Ecdysozoa</taxon>
        <taxon>Nematoda</taxon>
        <taxon>Chromadorea</taxon>
        <taxon>Rhabditida</taxon>
        <taxon>Rhabditina</taxon>
        <taxon>Diplogasteromorpha</taxon>
        <taxon>Diplogasteroidea</taxon>
        <taxon>Neodiplogasteridae</taxon>
        <taxon>Pristionchus</taxon>
    </lineage>
</organism>
<dbReference type="AlphaFoldDB" id="A0AAV5WG20"/>
<keyword evidence="2" id="KW-1185">Reference proteome</keyword>
<feature type="non-terminal residue" evidence="1">
    <location>
        <position position="348"/>
    </location>
</feature>